<sequence>MRGVTLVEVEAEQALDLVEVEEVGAVDLTKVEAVRAIDVVGLSLNILISASLSGYLTSLKQTTSSSPGKPSSLDT</sequence>
<organism evidence="1">
    <name type="scientific">Tanacetum cinerariifolium</name>
    <name type="common">Dalmatian daisy</name>
    <name type="synonym">Chrysanthemum cinerariifolium</name>
    <dbReference type="NCBI Taxonomy" id="118510"/>
    <lineage>
        <taxon>Eukaryota</taxon>
        <taxon>Viridiplantae</taxon>
        <taxon>Streptophyta</taxon>
        <taxon>Embryophyta</taxon>
        <taxon>Tracheophyta</taxon>
        <taxon>Spermatophyta</taxon>
        <taxon>Magnoliopsida</taxon>
        <taxon>eudicotyledons</taxon>
        <taxon>Gunneridae</taxon>
        <taxon>Pentapetalae</taxon>
        <taxon>asterids</taxon>
        <taxon>campanulids</taxon>
        <taxon>Asterales</taxon>
        <taxon>Asteraceae</taxon>
        <taxon>Asteroideae</taxon>
        <taxon>Anthemideae</taxon>
        <taxon>Anthemidinae</taxon>
        <taxon>Tanacetum</taxon>
    </lineage>
</organism>
<evidence type="ECO:0000313" key="1">
    <source>
        <dbReference type="EMBL" id="GEU82504.1"/>
    </source>
</evidence>
<accession>A0A6L2ND69</accession>
<reference evidence="1" key="1">
    <citation type="journal article" date="2019" name="Sci. Rep.">
        <title>Draft genome of Tanacetum cinerariifolium, the natural source of mosquito coil.</title>
        <authorList>
            <person name="Yamashiro T."/>
            <person name="Shiraishi A."/>
            <person name="Satake H."/>
            <person name="Nakayama K."/>
        </authorList>
    </citation>
    <scope>NUCLEOTIDE SEQUENCE</scope>
</reference>
<gene>
    <name evidence="1" type="ORF">Tci_054482</name>
</gene>
<proteinExistence type="predicted"/>
<dbReference type="AlphaFoldDB" id="A0A6L2ND69"/>
<name>A0A6L2ND69_TANCI</name>
<protein>
    <submittedName>
        <fullName evidence="1">Uncharacterized protein</fullName>
    </submittedName>
</protein>
<dbReference type="EMBL" id="BKCJ010008493">
    <property type="protein sequence ID" value="GEU82504.1"/>
    <property type="molecule type" value="Genomic_DNA"/>
</dbReference>
<comment type="caution">
    <text evidence="1">The sequence shown here is derived from an EMBL/GenBank/DDBJ whole genome shotgun (WGS) entry which is preliminary data.</text>
</comment>